<feature type="compositionally biased region" description="Polar residues" evidence="1">
    <location>
        <begin position="562"/>
        <end position="571"/>
    </location>
</feature>
<feature type="compositionally biased region" description="Pro residues" evidence="1">
    <location>
        <begin position="416"/>
        <end position="426"/>
    </location>
</feature>
<feature type="compositionally biased region" description="Polar residues" evidence="1">
    <location>
        <begin position="427"/>
        <end position="456"/>
    </location>
</feature>
<accession>A0A9P5PN23</accession>
<evidence type="ECO:0000313" key="2">
    <source>
        <dbReference type="EMBL" id="KAF9066908.1"/>
    </source>
</evidence>
<dbReference type="EMBL" id="JADNRY010000080">
    <property type="protein sequence ID" value="KAF9066908.1"/>
    <property type="molecule type" value="Genomic_DNA"/>
</dbReference>
<dbReference type="Proteomes" id="UP000772434">
    <property type="component" value="Unassembled WGS sequence"/>
</dbReference>
<feature type="compositionally biased region" description="Basic residues" evidence="1">
    <location>
        <begin position="255"/>
        <end position="268"/>
    </location>
</feature>
<evidence type="ECO:0000256" key="1">
    <source>
        <dbReference type="SAM" id="MobiDB-lite"/>
    </source>
</evidence>
<reference evidence="2" key="1">
    <citation type="submission" date="2020-11" db="EMBL/GenBank/DDBJ databases">
        <authorList>
            <consortium name="DOE Joint Genome Institute"/>
            <person name="Ahrendt S."/>
            <person name="Riley R."/>
            <person name="Andreopoulos W."/>
            <person name="Labutti K."/>
            <person name="Pangilinan J."/>
            <person name="Ruiz-Duenas F.J."/>
            <person name="Barrasa J.M."/>
            <person name="Sanchez-Garcia M."/>
            <person name="Camarero S."/>
            <person name="Miyauchi S."/>
            <person name="Serrano A."/>
            <person name="Linde D."/>
            <person name="Babiker R."/>
            <person name="Drula E."/>
            <person name="Ayuso-Fernandez I."/>
            <person name="Pacheco R."/>
            <person name="Padilla G."/>
            <person name="Ferreira P."/>
            <person name="Barriuso J."/>
            <person name="Kellner H."/>
            <person name="Castanera R."/>
            <person name="Alfaro M."/>
            <person name="Ramirez L."/>
            <person name="Pisabarro A.G."/>
            <person name="Kuo A."/>
            <person name="Tritt A."/>
            <person name="Lipzen A."/>
            <person name="He G."/>
            <person name="Yan M."/>
            <person name="Ng V."/>
            <person name="Cullen D."/>
            <person name="Martin F."/>
            <person name="Rosso M.-N."/>
            <person name="Henrissat B."/>
            <person name="Hibbett D."/>
            <person name="Martinez A.T."/>
            <person name="Grigoriev I.V."/>
        </authorList>
    </citation>
    <scope>NUCLEOTIDE SEQUENCE</scope>
    <source>
        <strain evidence="2">AH 40177</strain>
    </source>
</reference>
<feature type="region of interest" description="Disordered" evidence="1">
    <location>
        <begin position="319"/>
        <end position="456"/>
    </location>
</feature>
<sequence length="571" mass="61884">MSRACSALASLPKRFAQSLASSRFSSPFLGHGDTYMQTPDRQHFPHQDHELQKLQLENCALKREVETWKGAYEKLTSSLHKSNVDMNIIPLQQSDFPNVKYWYRHEWKEEKKATTTQNDKPIRGGTHASMGVNVSALFICDSEVALFELYYELEQDPLKWGAASHKVITHFNHHMVNAYGELAFCHDNWKAQFFATANYPAWRRKNPTRVVVKTEKDEEDLCGNSNSGPAGKRCASEMEGGSDGTANADSVQPPAKKKNPGKTRRRPKLMSLAYLPPKVINPFVQQDTPMLPPEPRDNNNMVADNLASIQMEIMGDKMEASSSGMDKEVGNKTGNEHMQVDSPLPGKKFNNTADPFPSTSNAAPGSTHAAVPESTCTAQGNPSPPHAAPESSSTVNQVQDPQDKMALELDDSDRPMPMPPLTPPPLSNDSAPTSNSVPVSTANFEQGSGSITASPGTTPLVVNAVNKAPSTANKFKPSHSTTARNLCGIKWAQRVGGSSKDFAAYWKSIVNTPEAECFKLASKAAMEAASEAASGEAASGEVAAPPKNQASKLPAPKKPASGSATRSSLRR</sequence>
<feature type="region of interest" description="Disordered" evidence="1">
    <location>
        <begin position="216"/>
        <end position="269"/>
    </location>
</feature>
<feature type="compositionally biased region" description="Polar residues" evidence="1">
    <location>
        <begin position="349"/>
        <end position="364"/>
    </location>
</feature>
<comment type="caution">
    <text evidence="2">The sequence shown here is derived from an EMBL/GenBank/DDBJ whole genome shotgun (WGS) entry which is preliminary data.</text>
</comment>
<keyword evidence="3" id="KW-1185">Reference proteome</keyword>
<feature type="compositionally biased region" description="Basic and acidic residues" evidence="1">
    <location>
        <begin position="319"/>
        <end position="339"/>
    </location>
</feature>
<gene>
    <name evidence="2" type="ORF">BDP27DRAFT_1365264</name>
</gene>
<dbReference type="AlphaFoldDB" id="A0A9P5PN23"/>
<name>A0A9P5PN23_9AGAR</name>
<dbReference type="OrthoDB" id="3066566at2759"/>
<feature type="region of interest" description="Disordered" evidence="1">
    <location>
        <begin position="529"/>
        <end position="571"/>
    </location>
</feature>
<evidence type="ECO:0000313" key="3">
    <source>
        <dbReference type="Proteomes" id="UP000772434"/>
    </source>
</evidence>
<proteinExistence type="predicted"/>
<protein>
    <submittedName>
        <fullName evidence="2">Uncharacterized protein</fullName>
    </submittedName>
</protein>
<organism evidence="2 3">
    <name type="scientific">Rhodocollybia butyracea</name>
    <dbReference type="NCBI Taxonomy" id="206335"/>
    <lineage>
        <taxon>Eukaryota</taxon>
        <taxon>Fungi</taxon>
        <taxon>Dikarya</taxon>
        <taxon>Basidiomycota</taxon>
        <taxon>Agaricomycotina</taxon>
        <taxon>Agaricomycetes</taxon>
        <taxon>Agaricomycetidae</taxon>
        <taxon>Agaricales</taxon>
        <taxon>Marasmiineae</taxon>
        <taxon>Omphalotaceae</taxon>
        <taxon>Rhodocollybia</taxon>
    </lineage>
</organism>
<feature type="compositionally biased region" description="Low complexity" evidence="1">
    <location>
        <begin position="529"/>
        <end position="544"/>
    </location>
</feature>